<dbReference type="Proteomes" id="UP000885830">
    <property type="component" value="Unassembled WGS sequence"/>
</dbReference>
<dbReference type="PIRSF" id="PIRSF004486">
    <property type="entry name" value="MraW"/>
    <property type="match status" value="1"/>
</dbReference>
<feature type="binding site" evidence="6">
    <location>
        <position position="101"/>
    </location>
    <ligand>
        <name>S-adenosyl-L-methionine</name>
        <dbReference type="ChEBI" id="CHEBI:59789"/>
    </ligand>
</feature>
<dbReference type="InterPro" id="IPR023397">
    <property type="entry name" value="SAM-dep_MeTrfase_MraW_recog"/>
</dbReference>
<feature type="region of interest" description="Disordered" evidence="7">
    <location>
        <begin position="250"/>
        <end position="291"/>
    </location>
</feature>
<evidence type="ECO:0000256" key="5">
    <source>
        <dbReference type="ARBA" id="ARBA00022691"/>
    </source>
</evidence>
<name>A0A7C5LRD9_9PROT</name>
<keyword evidence="3 6" id="KW-0489">Methyltransferase</keyword>
<dbReference type="Gene3D" id="1.10.150.170">
    <property type="entry name" value="Putative methyltransferase TM0872, insert domain"/>
    <property type="match status" value="1"/>
</dbReference>
<keyword evidence="4 6" id="KW-0808">Transferase</keyword>
<dbReference type="PANTHER" id="PTHR11265">
    <property type="entry name" value="S-ADENOSYL-METHYLTRANSFERASE MRAW"/>
    <property type="match status" value="1"/>
</dbReference>
<comment type="catalytic activity">
    <reaction evidence="6">
        <text>cytidine(1402) in 16S rRNA + S-adenosyl-L-methionine = N(4)-methylcytidine(1402) in 16S rRNA + S-adenosyl-L-homocysteine + H(+)</text>
        <dbReference type="Rhea" id="RHEA:42928"/>
        <dbReference type="Rhea" id="RHEA-COMP:10286"/>
        <dbReference type="Rhea" id="RHEA-COMP:10287"/>
        <dbReference type="ChEBI" id="CHEBI:15378"/>
        <dbReference type="ChEBI" id="CHEBI:57856"/>
        <dbReference type="ChEBI" id="CHEBI:59789"/>
        <dbReference type="ChEBI" id="CHEBI:74506"/>
        <dbReference type="ChEBI" id="CHEBI:82748"/>
        <dbReference type="EC" id="2.1.1.199"/>
    </reaction>
</comment>
<accession>A0A7C5LRD9</accession>
<keyword evidence="5 6" id="KW-0949">S-adenosyl-L-methionine</keyword>
<dbReference type="Gene3D" id="3.40.50.150">
    <property type="entry name" value="Vaccinia Virus protein VP39"/>
    <property type="match status" value="1"/>
</dbReference>
<feature type="compositionally biased region" description="Polar residues" evidence="7">
    <location>
        <begin position="264"/>
        <end position="274"/>
    </location>
</feature>
<dbReference type="NCBIfam" id="TIGR00006">
    <property type="entry name" value="16S rRNA (cytosine(1402)-N(4))-methyltransferase RsmH"/>
    <property type="match status" value="1"/>
</dbReference>
<dbReference type="SUPFAM" id="SSF81799">
    <property type="entry name" value="Putative methyltransferase TM0872, insert domain"/>
    <property type="match status" value="1"/>
</dbReference>
<comment type="caution">
    <text evidence="8">The sequence shown here is derived from an EMBL/GenBank/DDBJ whole genome shotgun (WGS) entry which is preliminary data.</text>
</comment>
<reference evidence="8" key="1">
    <citation type="journal article" date="2020" name="mSystems">
        <title>Genome- and Community-Level Interaction Insights into Carbon Utilization and Element Cycling Functions of Hydrothermarchaeota in Hydrothermal Sediment.</title>
        <authorList>
            <person name="Zhou Z."/>
            <person name="Liu Y."/>
            <person name="Xu W."/>
            <person name="Pan J."/>
            <person name="Luo Z.H."/>
            <person name="Li M."/>
        </authorList>
    </citation>
    <scope>NUCLEOTIDE SEQUENCE [LARGE SCALE GENOMIC DNA]</scope>
    <source>
        <strain evidence="8">HyVt-485</strain>
    </source>
</reference>
<dbReference type="SUPFAM" id="SSF53335">
    <property type="entry name" value="S-adenosyl-L-methionine-dependent methyltransferases"/>
    <property type="match status" value="1"/>
</dbReference>
<dbReference type="GO" id="GO:0071424">
    <property type="term" value="F:rRNA (cytosine-N4-)-methyltransferase activity"/>
    <property type="evidence" value="ECO:0007669"/>
    <property type="project" value="UniProtKB-UniRule"/>
</dbReference>
<dbReference type="Pfam" id="PF01795">
    <property type="entry name" value="Methyltransf_5"/>
    <property type="match status" value="1"/>
</dbReference>
<evidence type="ECO:0000256" key="4">
    <source>
        <dbReference type="ARBA" id="ARBA00022679"/>
    </source>
</evidence>
<dbReference type="PANTHER" id="PTHR11265:SF0">
    <property type="entry name" value="12S RRNA N4-METHYLCYTIDINE METHYLTRANSFERASE"/>
    <property type="match status" value="1"/>
</dbReference>
<dbReference type="GO" id="GO:0070475">
    <property type="term" value="P:rRNA base methylation"/>
    <property type="evidence" value="ECO:0007669"/>
    <property type="project" value="UniProtKB-UniRule"/>
</dbReference>
<dbReference type="AlphaFoldDB" id="A0A7C5LRD9"/>
<evidence type="ECO:0000256" key="3">
    <source>
        <dbReference type="ARBA" id="ARBA00022603"/>
    </source>
</evidence>
<comment type="function">
    <text evidence="6">Specifically methylates the N4 position of cytidine in position 1402 (C1402) of 16S rRNA.</text>
</comment>
<proteinExistence type="inferred from homology"/>
<evidence type="ECO:0000256" key="1">
    <source>
        <dbReference type="ARBA" id="ARBA00010396"/>
    </source>
</evidence>
<feature type="binding site" evidence="6">
    <location>
        <position position="76"/>
    </location>
    <ligand>
        <name>S-adenosyl-L-methionine</name>
        <dbReference type="ChEBI" id="CHEBI:59789"/>
    </ligand>
</feature>
<evidence type="ECO:0000256" key="7">
    <source>
        <dbReference type="SAM" id="MobiDB-lite"/>
    </source>
</evidence>
<protein>
    <recommendedName>
        <fullName evidence="6">Ribosomal RNA small subunit methyltransferase H</fullName>
        <ecNumber evidence="6">2.1.1.199</ecNumber>
    </recommendedName>
    <alternativeName>
        <fullName evidence="6">16S rRNA m(4)C1402 methyltransferase</fullName>
    </alternativeName>
    <alternativeName>
        <fullName evidence="6">rRNA (cytosine-N(4)-)-methyltransferase RsmH</fullName>
    </alternativeName>
</protein>
<comment type="subcellular location">
    <subcellularLocation>
        <location evidence="6">Cytoplasm</location>
    </subcellularLocation>
</comment>
<sequence>MNHIPVLLNEVLGALAPGDGEIYIDGTFGAGGYSRAIMAAANCRVVALDRDPHVKPHALILQKEFGSRFSFSETEFSKLDQVTNGKKVDGVVLDIGVSSMQLDQAERGFSFQKSGPLDMRMSGDGVSAADVVAHFTHSELVRVFKVYGDEKRAKRCADFIVRERETAPIITTDSLAEVVSAALGRSGKRHPATRVFQALRIYVNDELGELYRALLAAERILRPGGRLVVVTFHSLEDRLVKSFFNQRTGKKSSSSRYVPESPDQGPSATFTSRGKQGKSASDAEIKANPRARSARIRYGIRTEASAYEGEIPVIPGLPNLDEFSRRVA</sequence>
<keyword evidence="2 6" id="KW-0698">rRNA processing</keyword>
<dbReference type="InterPro" id="IPR029063">
    <property type="entry name" value="SAM-dependent_MTases_sf"/>
</dbReference>
<dbReference type="HAMAP" id="MF_01007">
    <property type="entry name" value="16SrRNA_methyltr_H"/>
    <property type="match status" value="1"/>
</dbReference>
<dbReference type="GO" id="GO:0005737">
    <property type="term" value="C:cytoplasm"/>
    <property type="evidence" value="ECO:0007669"/>
    <property type="project" value="UniProtKB-SubCell"/>
</dbReference>
<evidence type="ECO:0000256" key="6">
    <source>
        <dbReference type="HAMAP-Rule" id="MF_01007"/>
    </source>
</evidence>
<feature type="binding site" evidence="6">
    <location>
        <begin position="31"/>
        <end position="33"/>
    </location>
    <ligand>
        <name>S-adenosyl-L-methionine</name>
        <dbReference type="ChEBI" id="CHEBI:59789"/>
    </ligand>
</feature>
<gene>
    <name evidence="6 8" type="primary">rsmH</name>
    <name evidence="8" type="ORF">ENJ42_00220</name>
</gene>
<dbReference type="InterPro" id="IPR002903">
    <property type="entry name" value="RsmH"/>
</dbReference>
<evidence type="ECO:0000256" key="2">
    <source>
        <dbReference type="ARBA" id="ARBA00022552"/>
    </source>
</evidence>
<dbReference type="EC" id="2.1.1.199" evidence="6"/>
<comment type="similarity">
    <text evidence="1 6">Belongs to the methyltransferase superfamily. RsmH family.</text>
</comment>
<feature type="binding site" evidence="6">
    <location>
        <position position="49"/>
    </location>
    <ligand>
        <name>S-adenosyl-L-methionine</name>
        <dbReference type="ChEBI" id="CHEBI:59789"/>
    </ligand>
</feature>
<keyword evidence="6" id="KW-0963">Cytoplasm</keyword>
<dbReference type="EMBL" id="DRMJ01000013">
    <property type="protein sequence ID" value="HHL42017.1"/>
    <property type="molecule type" value="Genomic_DNA"/>
</dbReference>
<feature type="binding site" evidence="6">
    <location>
        <position position="94"/>
    </location>
    <ligand>
        <name>S-adenosyl-L-methionine</name>
        <dbReference type="ChEBI" id="CHEBI:59789"/>
    </ligand>
</feature>
<organism evidence="8">
    <name type="scientific">Hellea balneolensis</name>
    <dbReference type="NCBI Taxonomy" id="287478"/>
    <lineage>
        <taxon>Bacteria</taxon>
        <taxon>Pseudomonadati</taxon>
        <taxon>Pseudomonadota</taxon>
        <taxon>Alphaproteobacteria</taxon>
        <taxon>Maricaulales</taxon>
        <taxon>Robiginitomaculaceae</taxon>
        <taxon>Hellea</taxon>
    </lineage>
</organism>
<evidence type="ECO:0000313" key="8">
    <source>
        <dbReference type="EMBL" id="HHL42017.1"/>
    </source>
</evidence>